<keyword evidence="1" id="KW-0479">Metal-binding</keyword>
<evidence type="ECO:0000256" key="2">
    <source>
        <dbReference type="ARBA" id="ARBA00022771"/>
    </source>
</evidence>
<protein>
    <submittedName>
        <fullName evidence="7">DWNN domain-containing protein</fullName>
    </submittedName>
</protein>
<evidence type="ECO:0000313" key="7">
    <source>
        <dbReference type="WBParaSite" id="L893_g15828.t1"/>
    </source>
</evidence>
<dbReference type="Gene3D" id="3.10.20.90">
    <property type="entry name" value="Phosphatidylinositol 3-kinase Catalytic Subunit, Chain A, domain 1"/>
    <property type="match status" value="1"/>
</dbReference>
<feature type="region of interest" description="Disordered" evidence="4">
    <location>
        <begin position="88"/>
        <end position="111"/>
    </location>
</feature>
<reference evidence="7" key="1">
    <citation type="submission" date="2016-11" db="UniProtKB">
        <authorList>
            <consortium name="WormBaseParasite"/>
        </authorList>
    </citation>
    <scope>IDENTIFICATION</scope>
</reference>
<accession>A0A1I7YFD4</accession>
<feature type="domain" description="DWNN" evidence="5">
    <location>
        <begin position="4"/>
        <end position="76"/>
    </location>
</feature>
<dbReference type="Pfam" id="PF08783">
    <property type="entry name" value="DWNN"/>
    <property type="match status" value="1"/>
</dbReference>
<evidence type="ECO:0000256" key="1">
    <source>
        <dbReference type="ARBA" id="ARBA00022723"/>
    </source>
</evidence>
<keyword evidence="3" id="KW-0862">Zinc</keyword>
<dbReference type="GO" id="GO:0008270">
    <property type="term" value="F:zinc ion binding"/>
    <property type="evidence" value="ECO:0007669"/>
    <property type="project" value="UniProtKB-KW"/>
</dbReference>
<dbReference type="PROSITE" id="PS51282">
    <property type="entry name" value="DWNN"/>
    <property type="match status" value="1"/>
</dbReference>
<organism evidence="6 7">
    <name type="scientific">Steinernema glaseri</name>
    <dbReference type="NCBI Taxonomy" id="37863"/>
    <lineage>
        <taxon>Eukaryota</taxon>
        <taxon>Metazoa</taxon>
        <taxon>Ecdysozoa</taxon>
        <taxon>Nematoda</taxon>
        <taxon>Chromadorea</taxon>
        <taxon>Rhabditida</taxon>
        <taxon>Tylenchina</taxon>
        <taxon>Panagrolaimomorpha</taxon>
        <taxon>Strongyloidoidea</taxon>
        <taxon>Steinernematidae</taxon>
        <taxon>Steinernema</taxon>
    </lineage>
</organism>
<dbReference type="SUPFAM" id="SSF57756">
    <property type="entry name" value="Retrovirus zinc finger-like domains"/>
    <property type="match status" value="1"/>
</dbReference>
<dbReference type="InterPro" id="IPR025829">
    <property type="entry name" value="Zn_knuckle_CX2CX3GHX4C"/>
</dbReference>
<evidence type="ECO:0000313" key="6">
    <source>
        <dbReference type="Proteomes" id="UP000095287"/>
    </source>
</evidence>
<keyword evidence="6" id="KW-1185">Reference proteome</keyword>
<name>A0A1I7YFD4_9BILA</name>
<evidence type="ECO:0000259" key="5">
    <source>
        <dbReference type="PROSITE" id="PS51282"/>
    </source>
</evidence>
<dbReference type="Gene3D" id="4.10.60.10">
    <property type="entry name" value="Zinc finger, CCHC-type"/>
    <property type="match status" value="1"/>
</dbReference>
<evidence type="ECO:0000256" key="4">
    <source>
        <dbReference type="SAM" id="MobiDB-lite"/>
    </source>
</evidence>
<proteinExistence type="predicted"/>
<dbReference type="Proteomes" id="UP000095287">
    <property type="component" value="Unplaced"/>
</dbReference>
<keyword evidence="2" id="KW-0863">Zinc-finger</keyword>
<dbReference type="AlphaFoldDB" id="A0A1I7YFD4"/>
<sequence>MSSVHYKFRSELQSRTMVIEGLSIQCFALKEKICVAHELRPEAWNLRIFIGSPLKKEIADDEIVHRNSQVVVMRLPREGAPKAAKTTKVEKFHKERPRPTYTPVPHVPPSEWAKMPEEERLQVVLRQSEAKYAQAYRNPEKLHFNKTYIPRNNVVPPDYVCNICNKPGHWIQGCPLKKYKKANGILASELMPCTSDDPLAMVTNDGRFVKRKADQVCLDREKAKKQDSAVRSPSN</sequence>
<dbReference type="GO" id="GO:0003676">
    <property type="term" value="F:nucleic acid binding"/>
    <property type="evidence" value="ECO:0007669"/>
    <property type="project" value="InterPro"/>
</dbReference>
<dbReference type="InterPro" id="IPR036875">
    <property type="entry name" value="Znf_CCHC_sf"/>
</dbReference>
<dbReference type="WBParaSite" id="L893_g15828.t1">
    <property type="protein sequence ID" value="L893_g15828.t1"/>
    <property type="gene ID" value="L893_g15828"/>
</dbReference>
<evidence type="ECO:0000256" key="3">
    <source>
        <dbReference type="ARBA" id="ARBA00022833"/>
    </source>
</evidence>
<dbReference type="Pfam" id="PF13696">
    <property type="entry name" value="zf-CCHC_2"/>
    <property type="match status" value="1"/>
</dbReference>
<dbReference type="InterPro" id="IPR014891">
    <property type="entry name" value="DWNN_domain"/>
</dbReference>
<dbReference type="SMART" id="SM01180">
    <property type="entry name" value="DWNN"/>
    <property type="match status" value="1"/>
</dbReference>